<dbReference type="Pfam" id="PF13302">
    <property type="entry name" value="Acetyltransf_3"/>
    <property type="match status" value="1"/>
</dbReference>
<dbReference type="InterPro" id="IPR016181">
    <property type="entry name" value="Acyl_CoA_acyltransferase"/>
</dbReference>
<keyword evidence="2" id="KW-0012">Acyltransferase</keyword>
<dbReference type="SUPFAM" id="SSF55729">
    <property type="entry name" value="Acyl-CoA N-acyltransferases (Nat)"/>
    <property type="match status" value="1"/>
</dbReference>
<dbReference type="GO" id="GO:0005737">
    <property type="term" value="C:cytoplasm"/>
    <property type="evidence" value="ECO:0007669"/>
    <property type="project" value="TreeGrafter"/>
</dbReference>
<accession>A0A1C6SWY9</accession>
<comment type="similarity">
    <text evidence="3">Belongs to the acetyltransferase family. RimJ subfamily.</text>
</comment>
<dbReference type="PANTHER" id="PTHR43792">
    <property type="entry name" value="GNAT FAMILY, PUTATIVE (AFU_ORTHOLOGUE AFUA_3G00765)-RELATED-RELATED"/>
    <property type="match status" value="1"/>
</dbReference>
<protein>
    <submittedName>
        <fullName evidence="5">Protein N-acetyltransferase, RimJ/RimL family</fullName>
    </submittedName>
</protein>
<evidence type="ECO:0000256" key="3">
    <source>
        <dbReference type="ARBA" id="ARBA00038502"/>
    </source>
</evidence>
<dbReference type="PROSITE" id="PS51186">
    <property type="entry name" value="GNAT"/>
    <property type="match status" value="1"/>
</dbReference>
<feature type="domain" description="N-acetyltransferase" evidence="4">
    <location>
        <begin position="15"/>
        <end position="176"/>
    </location>
</feature>
<keyword evidence="1 5" id="KW-0808">Transferase</keyword>
<dbReference type="EMBL" id="FMHW01000002">
    <property type="protein sequence ID" value="SCL33803.1"/>
    <property type="molecule type" value="Genomic_DNA"/>
</dbReference>
<sequence>MLDGRTAGRLRDMDIRLEPWSESALSLLRRINTPHMRRHVGGPEPEDRLLARHRRYLAMSETGRGCMFAIVLGDEMVGSIAYHQRAWHGRQIYETGWNVLPPFQGRGVATAAGTALIAIVRAAAGRPDNPRSLHAFPSVDNASSNAICNRLGFTRLGACDFEYPPGSGTLMRSNDWYLDLTEPTPPADSYAMLADEPPAIGSTGAPRTGRC</sequence>
<evidence type="ECO:0000256" key="2">
    <source>
        <dbReference type="ARBA" id="ARBA00023315"/>
    </source>
</evidence>
<organism evidence="5 6">
    <name type="scientific">Micromonospora pallida</name>
    <dbReference type="NCBI Taxonomy" id="145854"/>
    <lineage>
        <taxon>Bacteria</taxon>
        <taxon>Bacillati</taxon>
        <taxon>Actinomycetota</taxon>
        <taxon>Actinomycetes</taxon>
        <taxon>Micromonosporales</taxon>
        <taxon>Micromonosporaceae</taxon>
        <taxon>Micromonospora</taxon>
    </lineage>
</organism>
<proteinExistence type="inferred from homology"/>
<name>A0A1C6SWY9_9ACTN</name>
<dbReference type="PANTHER" id="PTHR43792:SF8">
    <property type="entry name" value="[RIBOSOMAL PROTEIN US5]-ALANINE N-ACETYLTRANSFERASE"/>
    <property type="match status" value="1"/>
</dbReference>
<dbReference type="GO" id="GO:0008999">
    <property type="term" value="F:protein-N-terminal-alanine acetyltransferase activity"/>
    <property type="evidence" value="ECO:0007669"/>
    <property type="project" value="TreeGrafter"/>
</dbReference>
<dbReference type="InterPro" id="IPR000182">
    <property type="entry name" value="GNAT_dom"/>
</dbReference>
<dbReference type="Proteomes" id="UP000198959">
    <property type="component" value="Unassembled WGS sequence"/>
</dbReference>
<dbReference type="STRING" id="145854.GA0074692_3665"/>
<evidence type="ECO:0000256" key="1">
    <source>
        <dbReference type="ARBA" id="ARBA00022679"/>
    </source>
</evidence>
<keyword evidence="6" id="KW-1185">Reference proteome</keyword>
<dbReference type="InterPro" id="IPR051531">
    <property type="entry name" value="N-acetyltransferase"/>
</dbReference>
<evidence type="ECO:0000313" key="6">
    <source>
        <dbReference type="Proteomes" id="UP000198959"/>
    </source>
</evidence>
<gene>
    <name evidence="5" type="ORF">GA0074692_3665</name>
</gene>
<dbReference type="AlphaFoldDB" id="A0A1C6SWY9"/>
<dbReference type="Gene3D" id="3.40.630.30">
    <property type="match status" value="1"/>
</dbReference>
<evidence type="ECO:0000259" key="4">
    <source>
        <dbReference type="PROSITE" id="PS51186"/>
    </source>
</evidence>
<evidence type="ECO:0000313" key="5">
    <source>
        <dbReference type="EMBL" id="SCL33803.1"/>
    </source>
</evidence>
<dbReference type="CDD" id="cd04301">
    <property type="entry name" value="NAT_SF"/>
    <property type="match status" value="1"/>
</dbReference>
<reference evidence="6" key="1">
    <citation type="submission" date="2016-06" db="EMBL/GenBank/DDBJ databases">
        <authorList>
            <person name="Varghese N."/>
            <person name="Submissions Spin"/>
        </authorList>
    </citation>
    <scope>NUCLEOTIDE SEQUENCE [LARGE SCALE GENOMIC DNA]</scope>
    <source>
        <strain evidence="6">DSM 43817</strain>
    </source>
</reference>